<organism evidence="2 3">
    <name type="scientific">Sulfitobacter sediminilitoris</name>
    <dbReference type="NCBI Taxonomy" id="2698830"/>
    <lineage>
        <taxon>Bacteria</taxon>
        <taxon>Pseudomonadati</taxon>
        <taxon>Pseudomonadota</taxon>
        <taxon>Alphaproteobacteria</taxon>
        <taxon>Rhodobacterales</taxon>
        <taxon>Roseobacteraceae</taxon>
        <taxon>Sulfitobacter</taxon>
    </lineage>
</organism>
<keyword evidence="3" id="KW-1185">Reference proteome</keyword>
<dbReference type="EMBL" id="JAABNT010000009">
    <property type="protein sequence ID" value="NEK23728.1"/>
    <property type="molecule type" value="Genomic_DNA"/>
</dbReference>
<evidence type="ECO:0000313" key="2">
    <source>
        <dbReference type="EMBL" id="NEK23728.1"/>
    </source>
</evidence>
<reference evidence="2 3" key="1">
    <citation type="submission" date="2020-01" db="EMBL/GenBank/DDBJ databases">
        <title>Sulfitobacter sediminilitoris sp. nov., isolated from a tidal flat.</title>
        <authorList>
            <person name="Park S."/>
            <person name="Yoon J.-H."/>
        </authorList>
    </citation>
    <scope>NUCLEOTIDE SEQUENCE [LARGE SCALE GENOMIC DNA]</scope>
    <source>
        <strain evidence="2 3">JBTF-M27</strain>
    </source>
</reference>
<dbReference type="NCBIfam" id="TIGR02096">
    <property type="entry name" value="ketosteroid isomerase-related protein"/>
    <property type="match status" value="1"/>
</dbReference>
<name>A0A6P0CEU4_9RHOB</name>
<feature type="domain" description="SnoaL-like" evidence="1">
    <location>
        <begin position="7"/>
        <end position="117"/>
    </location>
</feature>
<dbReference type="Proteomes" id="UP000468591">
    <property type="component" value="Unassembled WGS sequence"/>
</dbReference>
<accession>A0A6P0CEU4</accession>
<evidence type="ECO:0000259" key="1">
    <source>
        <dbReference type="Pfam" id="PF12680"/>
    </source>
</evidence>
<dbReference type="SUPFAM" id="SSF54427">
    <property type="entry name" value="NTF2-like"/>
    <property type="match status" value="1"/>
</dbReference>
<gene>
    <name evidence="2" type="ORF">GV827_15110</name>
</gene>
<dbReference type="InterPro" id="IPR032710">
    <property type="entry name" value="NTF2-like_dom_sf"/>
</dbReference>
<comment type="caution">
    <text evidence="2">The sequence shown here is derived from an EMBL/GenBank/DDBJ whole genome shotgun (WGS) entry which is preliminary data.</text>
</comment>
<protein>
    <submittedName>
        <fullName evidence="2">Isopropylmalate/homocitrate/citramalate synthase</fullName>
    </submittedName>
</protein>
<dbReference type="RefSeq" id="WP_164354648.1">
    <property type="nucleotide sequence ID" value="NZ_JAABNT010000009.1"/>
</dbReference>
<dbReference type="AlphaFoldDB" id="A0A6P0CEU4"/>
<dbReference type="InterPro" id="IPR037401">
    <property type="entry name" value="SnoaL-like"/>
</dbReference>
<dbReference type="Pfam" id="PF12680">
    <property type="entry name" value="SnoaL_2"/>
    <property type="match status" value="1"/>
</dbReference>
<dbReference type="InterPro" id="IPR011721">
    <property type="entry name" value="CHP02096"/>
</dbReference>
<sequence length="136" mass="15303">MSAQLIQSYFDAFNQKNTDAMLDCLSEDVAHHVNEGNIRVGKPKFAEFCAHMTRCYDEELTDMVIFLNDDGTRAAAEYVVNGTYLATDDGLPPAHGQSYRIPAGSFFDIDDGKITRVTTRYNLSDWTAQIQLLLNR</sequence>
<evidence type="ECO:0000313" key="3">
    <source>
        <dbReference type="Proteomes" id="UP000468591"/>
    </source>
</evidence>
<dbReference type="Gene3D" id="3.10.450.50">
    <property type="match status" value="1"/>
</dbReference>
<proteinExistence type="predicted"/>